<dbReference type="STRING" id="1447782.SAMN05444417_2820"/>
<accession>A0A1M6GMY0</accession>
<dbReference type="AlphaFoldDB" id="A0A1M6GMY0"/>
<dbReference type="NCBIfam" id="TIGR02218">
    <property type="entry name" value="phg_TIGR02218"/>
    <property type="match status" value="1"/>
</dbReference>
<dbReference type="Pfam" id="PF09356">
    <property type="entry name" value="Phage_BR0599"/>
    <property type="match status" value="1"/>
</dbReference>
<name>A0A1M6GMY0_9RHOB</name>
<dbReference type="EMBL" id="FQYO01000005">
    <property type="protein sequence ID" value="SHJ11314.1"/>
    <property type="molecule type" value="Genomic_DNA"/>
</dbReference>
<keyword evidence="3" id="KW-1185">Reference proteome</keyword>
<evidence type="ECO:0000313" key="2">
    <source>
        <dbReference type="EMBL" id="SHJ11314.1"/>
    </source>
</evidence>
<dbReference type="InterPro" id="IPR018964">
    <property type="entry name" value="Phage_phiJL001_Gp84_C"/>
</dbReference>
<dbReference type="RefSeq" id="WP_073332112.1">
    <property type="nucleotide sequence ID" value="NZ_FQYO01000005.1"/>
</dbReference>
<protein>
    <recommendedName>
        <fullName evidence="1">Bacteriophage phiJL001 Gp84 C-terminal domain-containing protein</fullName>
    </recommendedName>
</protein>
<dbReference type="InterPro" id="IPR011928">
    <property type="entry name" value="Phage_phiJL001_Gp84"/>
</dbReference>
<proteinExistence type="predicted"/>
<dbReference type="Proteomes" id="UP000184292">
    <property type="component" value="Unassembled WGS sequence"/>
</dbReference>
<organism evidence="2 3">
    <name type="scientific">Wenxinia saemankumensis</name>
    <dbReference type="NCBI Taxonomy" id="1447782"/>
    <lineage>
        <taxon>Bacteria</taxon>
        <taxon>Pseudomonadati</taxon>
        <taxon>Pseudomonadota</taxon>
        <taxon>Alphaproteobacteria</taxon>
        <taxon>Rhodobacterales</taxon>
        <taxon>Roseobacteraceae</taxon>
        <taxon>Wenxinia</taxon>
    </lineage>
</organism>
<evidence type="ECO:0000259" key="1">
    <source>
        <dbReference type="Pfam" id="PF09356"/>
    </source>
</evidence>
<dbReference type="OrthoDB" id="1633386at2"/>
<feature type="domain" description="Bacteriophage phiJL001 Gp84 C-terminal" evidence="1">
    <location>
        <begin position="188"/>
        <end position="271"/>
    </location>
</feature>
<gene>
    <name evidence="2" type="ORF">SAMN05444417_2820</name>
</gene>
<sequence length="282" mass="30538">MTFLDHLATGSTTVCRCWRVTRRDGLRRGFTDHDGPLSFDGTDFAPGSGLAARAIQQGTGLAVDNTEALGVLDSDGIEAEHIEQGRYDGAGVEAWLVNWADPSQRMLRFAGTIGQITRHGDAFAAELRGLAEPLNVAHGRAYQPQCQAVLGDGACRVDLTEYAETRAIGSVEGSVDFIFPIFDEYSDRWFERGLLRVEDGPGAGLTGVVRTDRLLPDGSRRLALWAPIRAGLVPGQTVTLTPGCDKRLATCRDSFDNVVNFRGFPHIPGEDWLLNPGPEAEA</sequence>
<evidence type="ECO:0000313" key="3">
    <source>
        <dbReference type="Proteomes" id="UP000184292"/>
    </source>
</evidence>
<dbReference type="Pfam" id="PF09931">
    <property type="entry name" value="Phage_phiJL001_Gp84_N"/>
    <property type="match status" value="1"/>
</dbReference>
<reference evidence="2 3" key="1">
    <citation type="submission" date="2016-11" db="EMBL/GenBank/DDBJ databases">
        <authorList>
            <person name="Jaros S."/>
            <person name="Januszkiewicz K."/>
            <person name="Wedrychowicz H."/>
        </authorList>
    </citation>
    <scope>NUCLEOTIDE SEQUENCE [LARGE SCALE GENOMIC DNA]</scope>
    <source>
        <strain evidence="2 3">DSM 100565</strain>
    </source>
</reference>